<keyword evidence="2" id="KW-1185">Reference proteome</keyword>
<dbReference type="CDD" id="cd21037">
    <property type="entry name" value="MLKL_NTD"/>
    <property type="match status" value="1"/>
</dbReference>
<dbReference type="EMBL" id="CAJVQB010007147">
    <property type="protein sequence ID" value="CAG8697937.1"/>
    <property type="molecule type" value="Genomic_DNA"/>
</dbReference>
<dbReference type="Proteomes" id="UP000789901">
    <property type="component" value="Unassembled WGS sequence"/>
</dbReference>
<dbReference type="Gene3D" id="1.20.930.20">
    <property type="entry name" value="Adaptor protein Cbl, N-terminal domain"/>
    <property type="match status" value="1"/>
</dbReference>
<reference evidence="1 2" key="1">
    <citation type="submission" date="2021-06" db="EMBL/GenBank/DDBJ databases">
        <authorList>
            <person name="Kallberg Y."/>
            <person name="Tangrot J."/>
            <person name="Rosling A."/>
        </authorList>
    </citation>
    <scope>NUCLEOTIDE SEQUENCE [LARGE SCALE GENOMIC DNA]</scope>
    <source>
        <strain evidence="1 2">120-4 pot B 10/14</strain>
    </source>
</reference>
<evidence type="ECO:0000313" key="2">
    <source>
        <dbReference type="Proteomes" id="UP000789901"/>
    </source>
</evidence>
<proteinExistence type="predicted"/>
<evidence type="ECO:0000313" key="1">
    <source>
        <dbReference type="EMBL" id="CAG8697937.1"/>
    </source>
</evidence>
<name>A0ABN7UXP1_GIGMA</name>
<gene>
    <name evidence="1" type="ORF">GMARGA_LOCUS11936</name>
</gene>
<dbReference type="InterPro" id="IPR059179">
    <property type="entry name" value="MLKL-like_MCAfunc"/>
</dbReference>
<dbReference type="InterPro" id="IPR036537">
    <property type="entry name" value="Adaptor_Cbl_N_dom_sf"/>
</dbReference>
<accession>A0ABN7UXP1</accession>
<comment type="caution">
    <text evidence="1">The sequence shown here is derived from an EMBL/GenBank/DDBJ whole genome shotgun (WGS) entry which is preliminary data.</text>
</comment>
<sequence length="180" mass="21419">MNTNKGQSYNAKEVQISQFLHSSVKKLHKFLKKISKTYHDVEHNKRICGAIFDRVSALEVTIRSLNFQWDEHKESYTHKKHIVLQKILCNIRKLEKFVDDVTKSKGIRNIQVESIEAIFYYLTKEFDRYIDKLDLAILVDVERRKQEEQILRNDIEDLNKCLENMLISEISKQNVDKFCQ</sequence>
<organism evidence="1 2">
    <name type="scientific">Gigaspora margarita</name>
    <dbReference type="NCBI Taxonomy" id="4874"/>
    <lineage>
        <taxon>Eukaryota</taxon>
        <taxon>Fungi</taxon>
        <taxon>Fungi incertae sedis</taxon>
        <taxon>Mucoromycota</taxon>
        <taxon>Glomeromycotina</taxon>
        <taxon>Glomeromycetes</taxon>
        <taxon>Diversisporales</taxon>
        <taxon>Gigasporaceae</taxon>
        <taxon>Gigaspora</taxon>
    </lineage>
</organism>
<protein>
    <submittedName>
        <fullName evidence="1">44690_t:CDS:1</fullName>
    </submittedName>
</protein>